<accession>A0A9D6L986</accession>
<comment type="caution">
    <text evidence="1">The sequence shown here is derived from an EMBL/GenBank/DDBJ whole genome shotgun (WGS) entry which is preliminary data.</text>
</comment>
<evidence type="ECO:0000313" key="2">
    <source>
        <dbReference type="Proteomes" id="UP000807850"/>
    </source>
</evidence>
<name>A0A9D6L986_UNCEI</name>
<proteinExistence type="predicted"/>
<dbReference type="EMBL" id="JACQAY010000100">
    <property type="protein sequence ID" value="MBI3539305.1"/>
    <property type="molecule type" value="Genomic_DNA"/>
</dbReference>
<evidence type="ECO:0000313" key="1">
    <source>
        <dbReference type="EMBL" id="MBI3539305.1"/>
    </source>
</evidence>
<dbReference type="AlphaFoldDB" id="A0A9D6L986"/>
<reference evidence="1" key="1">
    <citation type="submission" date="2020-07" db="EMBL/GenBank/DDBJ databases">
        <title>Huge and variable diversity of episymbiotic CPR bacteria and DPANN archaea in groundwater ecosystems.</title>
        <authorList>
            <person name="He C.Y."/>
            <person name="Keren R."/>
            <person name="Whittaker M."/>
            <person name="Farag I.F."/>
            <person name="Doudna J."/>
            <person name="Cate J.H.D."/>
            <person name="Banfield J.F."/>
        </authorList>
    </citation>
    <scope>NUCLEOTIDE SEQUENCE</scope>
    <source>
        <strain evidence="1">NC_groundwater_928_Pr1_S-0.2um_72_17</strain>
    </source>
</reference>
<dbReference type="Proteomes" id="UP000807850">
    <property type="component" value="Unassembled WGS sequence"/>
</dbReference>
<organism evidence="1 2">
    <name type="scientific">Eiseniibacteriota bacterium</name>
    <dbReference type="NCBI Taxonomy" id="2212470"/>
    <lineage>
        <taxon>Bacteria</taxon>
        <taxon>Candidatus Eiseniibacteriota</taxon>
    </lineage>
</organism>
<protein>
    <submittedName>
        <fullName evidence="1">Uncharacterized protein</fullName>
    </submittedName>
</protein>
<gene>
    <name evidence="1" type="ORF">HY076_03425</name>
</gene>
<sequence>MVLLTTGGCTSLREIPRGEYAARGERKNVAVDTREGLHYEFELVRVSGDTLTGYHRRDTEGSFEEFDAVALPLDGITKFSGRHVDWYRTSLVGGGALGAAVLGAIARHHGSAGTTSDTGGGLKGGP</sequence>